<dbReference type="AlphaFoldDB" id="A0AAV9JPW2"/>
<sequence>MAVSMSPFALSLFGMDSTNRRRPVEQAGDHTAPDGIRRVTETRVARSSRRATSHYNPFQTICTPSHDDPPAYAIATRHKAPAQRHSSSAVNDKLPGYSCSVAADAKMLLQLESIHPLHGVSASDWREVYVVLRGTLLSIHRVKDGGPGKLLKSYTLQHAEVGLASDAQHTVLVPQTRFAHIIPASARRKAWQKDPDLYRADKQTLLRLRAEADQILLADSSEDGVHDMIHAISAAIDISQSIDERTLPRICTVPRRRRRQPRLPLTGDLNDPSLLAEQERIMREMYPAFAERAVIRPELERTITTDTVGDAPLESAQTPLAQEEDDLDLSAMREDQATDSPSRPGVQRQTTNSSVSSAFSTDMIYATSPANFNISGKWQPPHPRTAAQIQRYTRRCLPILLGDSARASDVLIFNGKRVRINWRMELLEEWELNPPAYKSHGFQKAASTDQPEQAGLERSGSTSSQSPSATNTTSPHSSGSIIGAGGDQIEAIDTGLANLELSKITLIKDPASPTRTPSARPQSEAKVQEVGHPAADAVHGVVFCF</sequence>
<dbReference type="Gene3D" id="2.30.29.30">
    <property type="entry name" value="Pleckstrin-homology domain (PH domain)/Phosphotyrosine-binding domain (PTB)"/>
    <property type="match status" value="1"/>
</dbReference>
<dbReference type="InterPro" id="IPR011993">
    <property type="entry name" value="PH-like_dom_sf"/>
</dbReference>
<dbReference type="EMBL" id="JAVFHQ010000012">
    <property type="protein sequence ID" value="KAK4547042.1"/>
    <property type="molecule type" value="Genomic_DNA"/>
</dbReference>
<feature type="region of interest" description="Disordered" evidence="1">
    <location>
        <begin position="19"/>
        <end position="66"/>
    </location>
</feature>
<evidence type="ECO:0000313" key="3">
    <source>
        <dbReference type="Proteomes" id="UP001324427"/>
    </source>
</evidence>
<feature type="region of interest" description="Disordered" evidence="1">
    <location>
        <begin position="440"/>
        <end position="485"/>
    </location>
</feature>
<feature type="compositionally biased region" description="Low complexity" evidence="1">
    <location>
        <begin position="459"/>
        <end position="474"/>
    </location>
</feature>
<evidence type="ECO:0000313" key="2">
    <source>
        <dbReference type="EMBL" id="KAK4547042.1"/>
    </source>
</evidence>
<dbReference type="PANTHER" id="PTHR37283">
    <property type="entry name" value="PH DOMAIN-CONTAINING PROTEIN YHR131C"/>
    <property type="match status" value="1"/>
</dbReference>
<proteinExistence type="predicted"/>
<gene>
    <name evidence="2" type="ORF">LTR36_001263</name>
</gene>
<protein>
    <submittedName>
        <fullName evidence="2">Uncharacterized protein</fullName>
    </submittedName>
</protein>
<feature type="region of interest" description="Disordered" evidence="1">
    <location>
        <begin position="508"/>
        <end position="528"/>
    </location>
</feature>
<feature type="compositionally biased region" description="Basic and acidic residues" evidence="1">
    <location>
        <begin position="19"/>
        <end position="44"/>
    </location>
</feature>
<name>A0AAV9JPW2_9PEZI</name>
<feature type="compositionally biased region" description="Polar residues" evidence="1">
    <location>
        <begin position="54"/>
        <end position="63"/>
    </location>
</feature>
<comment type="caution">
    <text evidence="2">The sequence shown here is derived from an EMBL/GenBank/DDBJ whole genome shotgun (WGS) entry which is preliminary data.</text>
</comment>
<organism evidence="2 3">
    <name type="scientific">Oleoguttula mirabilis</name>
    <dbReference type="NCBI Taxonomy" id="1507867"/>
    <lineage>
        <taxon>Eukaryota</taxon>
        <taxon>Fungi</taxon>
        <taxon>Dikarya</taxon>
        <taxon>Ascomycota</taxon>
        <taxon>Pezizomycotina</taxon>
        <taxon>Dothideomycetes</taxon>
        <taxon>Dothideomycetidae</taxon>
        <taxon>Mycosphaerellales</taxon>
        <taxon>Teratosphaeriaceae</taxon>
        <taxon>Oleoguttula</taxon>
    </lineage>
</organism>
<evidence type="ECO:0000256" key="1">
    <source>
        <dbReference type="SAM" id="MobiDB-lite"/>
    </source>
</evidence>
<dbReference type="PANTHER" id="PTHR37283:SF1">
    <property type="entry name" value="PH DOMAIN-CONTAINING PROTEIN YHR131C"/>
    <property type="match status" value="1"/>
</dbReference>
<reference evidence="2 3" key="1">
    <citation type="submission" date="2021-11" db="EMBL/GenBank/DDBJ databases">
        <title>Black yeast isolated from Biological Soil Crust.</title>
        <authorList>
            <person name="Kurbessoian T."/>
        </authorList>
    </citation>
    <scope>NUCLEOTIDE SEQUENCE [LARGE SCALE GENOMIC DNA]</scope>
    <source>
        <strain evidence="2 3">CCFEE 5522</strain>
    </source>
</reference>
<feature type="region of interest" description="Disordered" evidence="1">
    <location>
        <begin position="303"/>
        <end position="355"/>
    </location>
</feature>
<accession>A0AAV9JPW2</accession>
<keyword evidence="3" id="KW-1185">Reference proteome</keyword>
<dbReference type="Proteomes" id="UP001324427">
    <property type="component" value="Unassembled WGS sequence"/>
</dbReference>